<dbReference type="OrthoDB" id="1037816at2"/>
<dbReference type="AlphaFoldDB" id="A0A1H3WYK0"/>
<name>A0A1H3WYK0_9BACT</name>
<gene>
    <name evidence="2" type="ORF">SAMN05444145_10123</name>
</gene>
<dbReference type="STRING" id="1033731.SAMN05444145_10123"/>
<evidence type="ECO:0000313" key="2">
    <source>
        <dbReference type="EMBL" id="SDZ91412.1"/>
    </source>
</evidence>
<dbReference type="PROSITE" id="PS00639">
    <property type="entry name" value="THIOL_PROTEASE_HIS"/>
    <property type="match status" value="1"/>
</dbReference>
<dbReference type="Proteomes" id="UP000183253">
    <property type="component" value="Unassembled WGS sequence"/>
</dbReference>
<evidence type="ECO:0000256" key="1">
    <source>
        <dbReference type="SAM" id="SignalP"/>
    </source>
</evidence>
<feature type="chain" id="PRO_5010384306" description="Papain family cysteine protease" evidence="1">
    <location>
        <begin position="20"/>
        <end position="513"/>
    </location>
</feature>
<dbReference type="Gene3D" id="3.90.70.10">
    <property type="entry name" value="Cysteine proteinases"/>
    <property type="match status" value="1"/>
</dbReference>
<sequence length="513" mass="56542">MKRILSLLLFAAAGHLATAQPTRTYEVPKLTDEVRAIRAAAASWAPSKPLEGSLPASVDNSKLKYFPKVFDQKGGSCAQSSGIRYLFTYEINRLLDRDAQASDANTFSYFYTWNFLNDGIDQGGFAEQGLNIARQQGAMSLADFPDPSSYFSFKWASGYDKYTRAMQNRVKEIISFEVTSQEGIDLARRYLYDAGDGSAHGGILSYSALATGWTFDTNYSGPSETGYTYMLTKLATDGAHAMTIVGYDDTVEFSKDGQTHKGAFIVVNSYGTWWGDDGRYYLPYYFFLQDRPSQTLSHDVTGCSCTVHSPQVVFRVKVTYDSRNDLAFTMGVADKPYATTPTVTLKSAIAANQGGDHPMQGEYSDDNSIELAFDFTEAVPKYASYTEPKYFLTITRSEIGKVGSGVVNAFSVIDYRDAAGPKEYVCDLPQPIVLEKGANLFAAATTALKTTSASAIQWLDNLWAPYTAPYVIRTASGKYAKFEVTNYDRGAGRVTIKYLYQGDGTRNLNSLTD</sequence>
<keyword evidence="1" id="KW-0732">Signal</keyword>
<dbReference type="RefSeq" id="WP_010258529.1">
    <property type="nucleotide sequence ID" value="NZ_CAEG01000001.1"/>
</dbReference>
<feature type="signal peptide" evidence="1">
    <location>
        <begin position="1"/>
        <end position="19"/>
    </location>
</feature>
<dbReference type="EMBL" id="FNRI01000001">
    <property type="protein sequence ID" value="SDZ91412.1"/>
    <property type="molecule type" value="Genomic_DNA"/>
</dbReference>
<reference evidence="2 3" key="1">
    <citation type="submission" date="2016-10" db="EMBL/GenBank/DDBJ databases">
        <authorList>
            <person name="de Groot N.N."/>
        </authorList>
    </citation>
    <scope>NUCLEOTIDE SEQUENCE [LARGE SCALE GENOMIC DNA]</scope>
    <source>
        <strain evidence="2 3">DSM 25383</strain>
    </source>
</reference>
<protein>
    <recommendedName>
        <fullName evidence="4">Papain family cysteine protease</fullName>
    </recommendedName>
</protein>
<proteinExistence type="predicted"/>
<keyword evidence="3" id="KW-1185">Reference proteome</keyword>
<evidence type="ECO:0008006" key="4">
    <source>
        <dbReference type="Google" id="ProtNLM"/>
    </source>
</evidence>
<organism evidence="2 3">
    <name type="scientific">Alistipes timonensis JC136</name>
    <dbReference type="NCBI Taxonomy" id="1033731"/>
    <lineage>
        <taxon>Bacteria</taxon>
        <taxon>Pseudomonadati</taxon>
        <taxon>Bacteroidota</taxon>
        <taxon>Bacteroidia</taxon>
        <taxon>Bacteroidales</taxon>
        <taxon>Rikenellaceae</taxon>
        <taxon>Alistipes</taxon>
    </lineage>
</organism>
<dbReference type="InterPro" id="IPR038765">
    <property type="entry name" value="Papain-like_cys_pep_sf"/>
</dbReference>
<accession>A0A1H3WYK0</accession>
<dbReference type="InterPro" id="IPR025660">
    <property type="entry name" value="Pept_his_AS"/>
</dbReference>
<evidence type="ECO:0000313" key="3">
    <source>
        <dbReference type="Proteomes" id="UP000183253"/>
    </source>
</evidence>
<dbReference type="SUPFAM" id="SSF54001">
    <property type="entry name" value="Cysteine proteinases"/>
    <property type="match status" value="1"/>
</dbReference>